<sequence length="225" mass="25701">MAEFTATTSFNTGPPAGPPLGPASEPLIVFVARGAPPRMYDDLDQLKYYLRPALLELQENFERKYGKLENRPYCYCPLIHKSTSPLDPDCDSMKSMTDILLYGRTYARDIIFVLAHWDSITSDTLSFVNVFKEFTDVKVTIRVFGTLSADHNRAFHGFDAHRVGAHYQGLIRLEEDFVIDDALRFVVRLEETRIVRIGVEESVGLMVRLTGRSEAEMYDRVLWIL</sequence>
<evidence type="ECO:0000256" key="1">
    <source>
        <dbReference type="SAM" id="MobiDB-lite"/>
    </source>
</evidence>
<dbReference type="EMBL" id="MDDG01000001">
    <property type="protein sequence ID" value="OQE47313.1"/>
    <property type="molecule type" value="Genomic_DNA"/>
</dbReference>
<proteinExistence type="predicted"/>
<feature type="region of interest" description="Disordered" evidence="1">
    <location>
        <begin position="1"/>
        <end position="21"/>
    </location>
</feature>
<reference evidence="3" key="1">
    <citation type="journal article" date="2017" name="Nat. Microbiol.">
        <title>Global analysis of biosynthetic gene clusters reveals vast potential of secondary metabolite production in Penicillium species.</title>
        <authorList>
            <person name="Nielsen J.C."/>
            <person name="Grijseels S."/>
            <person name="Prigent S."/>
            <person name="Ji B."/>
            <person name="Dainat J."/>
            <person name="Nielsen K.F."/>
            <person name="Frisvad J.C."/>
            <person name="Workman M."/>
            <person name="Nielsen J."/>
        </authorList>
    </citation>
    <scope>NUCLEOTIDE SEQUENCE [LARGE SCALE GENOMIC DNA]</scope>
    <source>
        <strain evidence="3">IBT 31321</strain>
    </source>
</reference>
<comment type="caution">
    <text evidence="2">The sequence shown here is derived from an EMBL/GenBank/DDBJ whole genome shotgun (WGS) entry which is preliminary data.</text>
</comment>
<dbReference type="AlphaFoldDB" id="A0A1V6VA11"/>
<gene>
    <name evidence="2" type="ORF">PENCOP_c001G02477</name>
</gene>
<dbReference type="Proteomes" id="UP000191500">
    <property type="component" value="Unassembled WGS sequence"/>
</dbReference>
<evidence type="ECO:0000313" key="2">
    <source>
        <dbReference type="EMBL" id="OQE47313.1"/>
    </source>
</evidence>
<evidence type="ECO:0000313" key="3">
    <source>
        <dbReference type="Proteomes" id="UP000191500"/>
    </source>
</evidence>
<feature type="compositionally biased region" description="Polar residues" evidence="1">
    <location>
        <begin position="1"/>
        <end position="12"/>
    </location>
</feature>
<name>A0A1V6VA11_9EURO</name>
<protein>
    <submittedName>
        <fullName evidence="2">Uncharacterized protein</fullName>
    </submittedName>
</protein>
<organism evidence="2 3">
    <name type="scientific">Penicillium coprophilum</name>
    <dbReference type="NCBI Taxonomy" id="36646"/>
    <lineage>
        <taxon>Eukaryota</taxon>
        <taxon>Fungi</taxon>
        <taxon>Dikarya</taxon>
        <taxon>Ascomycota</taxon>
        <taxon>Pezizomycotina</taxon>
        <taxon>Eurotiomycetes</taxon>
        <taxon>Eurotiomycetidae</taxon>
        <taxon>Eurotiales</taxon>
        <taxon>Aspergillaceae</taxon>
        <taxon>Penicillium</taxon>
    </lineage>
</organism>
<accession>A0A1V6VA11</accession>
<keyword evidence="3" id="KW-1185">Reference proteome</keyword>